<evidence type="ECO:0000256" key="1">
    <source>
        <dbReference type="SAM" id="SignalP"/>
    </source>
</evidence>
<comment type="caution">
    <text evidence="2">The sequence shown here is derived from an EMBL/GenBank/DDBJ whole genome shotgun (WGS) entry which is preliminary data.</text>
</comment>
<evidence type="ECO:0000313" key="3">
    <source>
        <dbReference type="Proteomes" id="UP001301769"/>
    </source>
</evidence>
<evidence type="ECO:0008006" key="4">
    <source>
        <dbReference type="Google" id="ProtNLM"/>
    </source>
</evidence>
<reference evidence="2" key="1">
    <citation type="journal article" date="2023" name="Mol. Phylogenet. Evol.">
        <title>Genome-scale phylogeny and comparative genomics of the fungal order Sordariales.</title>
        <authorList>
            <person name="Hensen N."/>
            <person name="Bonometti L."/>
            <person name="Westerberg I."/>
            <person name="Brannstrom I.O."/>
            <person name="Guillou S."/>
            <person name="Cros-Aarteil S."/>
            <person name="Calhoun S."/>
            <person name="Haridas S."/>
            <person name="Kuo A."/>
            <person name="Mondo S."/>
            <person name="Pangilinan J."/>
            <person name="Riley R."/>
            <person name="LaButti K."/>
            <person name="Andreopoulos B."/>
            <person name="Lipzen A."/>
            <person name="Chen C."/>
            <person name="Yan M."/>
            <person name="Daum C."/>
            <person name="Ng V."/>
            <person name="Clum A."/>
            <person name="Steindorff A."/>
            <person name="Ohm R.A."/>
            <person name="Martin F."/>
            <person name="Silar P."/>
            <person name="Natvig D.O."/>
            <person name="Lalanne C."/>
            <person name="Gautier V."/>
            <person name="Ament-Velasquez S.L."/>
            <person name="Kruys A."/>
            <person name="Hutchinson M.I."/>
            <person name="Powell A.J."/>
            <person name="Barry K."/>
            <person name="Miller A.N."/>
            <person name="Grigoriev I.V."/>
            <person name="Debuchy R."/>
            <person name="Gladieux P."/>
            <person name="Hiltunen Thoren M."/>
            <person name="Johannesson H."/>
        </authorList>
    </citation>
    <scope>NUCLEOTIDE SEQUENCE</scope>
    <source>
        <strain evidence="2">PSN293</strain>
    </source>
</reference>
<dbReference type="Proteomes" id="UP001301769">
    <property type="component" value="Unassembled WGS sequence"/>
</dbReference>
<keyword evidence="3" id="KW-1185">Reference proteome</keyword>
<protein>
    <recommendedName>
        <fullName evidence="4">Invertebrate defensins family profile domain-containing protein</fullName>
    </recommendedName>
</protein>
<evidence type="ECO:0000313" key="2">
    <source>
        <dbReference type="EMBL" id="KAK4206301.1"/>
    </source>
</evidence>
<reference evidence="2" key="2">
    <citation type="submission" date="2023-05" db="EMBL/GenBank/DDBJ databases">
        <authorList>
            <consortium name="Lawrence Berkeley National Laboratory"/>
            <person name="Steindorff A."/>
            <person name="Hensen N."/>
            <person name="Bonometti L."/>
            <person name="Westerberg I."/>
            <person name="Brannstrom I.O."/>
            <person name="Guillou S."/>
            <person name="Cros-Aarteil S."/>
            <person name="Calhoun S."/>
            <person name="Haridas S."/>
            <person name="Kuo A."/>
            <person name="Mondo S."/>
            <person name="Pangilinan J."/>
            <person name="Riley R."/>
            <person name="Labutti K."/>
            <person name="Andreopoulos B."/>
            <person name="Lipzen A."/>
            <person name="Chen C."/>
            <person name="Yanf M."/>
            <person name="Daum C."/>
            <person name="Ng V."/>
            <person name="Clum A."/>
            <person name="Ohm R."/>
            <person name="Martin F."/>
            <person name="Silar P."/>
            <person name="Natvig D."/>
            <person name="Lalanne C."/>
            <person name="Gautier V."/>
            <person name="Ament-Velasquez S.L."/>
            <person name="Kruys A."/>
            <person name="Hutchinson M.I."/>
            <person name="Powell A.J."/>
            <person name="Barry K."/>
            <person name="Miller A.N."/>
            <person name="Grigoriev I.V."/>
            <person name="Debuchy R."/>
            <person name="Gladieux P."/>
            <person name="Thoren M.H."/>
            <person name="Johannesson H."/>
        </authorList>
    </citation>
    <scope>NUCLEOTIDE SEQUENCE</scope>
    <source>
        <strain evidence="2">PSN293</strain>
    </source>
</reference>
<name>A0AAN7AYN8_9PEZI</name>
<dbReference type="AlphaFoldDB" id="A0AAN7AYN8"/>
<feature type="chain" id="PRO_5043046244" description="Invertebrate defensins family profile domain-containing protein" evidence="1">
    <location>
        <begin position="19"/>
        <end position="128"/>
    </location>
</feature>
<proteinExistence type="predicted"/>
<keyword evidence="1" id="KW-0732">Signal</keyword>
<organism evidence="2 3">
    <name type="scientific">Rhypophila decipiens</name>
    <dbReference type="NCBI Taxonomy" id="261697"/>
    <lineage>
        <taxon>Eukaryota</taxon>
        <taxon>Fungi</taxon>
        <taxon>Dikarya</taxon>
        <taxon>Ascomycota</taxon>
        <taxon>Pezizomycotina</taxon>
        <taxon>Sordariomycetes</taxon>
        <taxon>Sordariomycetidae</taxon>
        <taxon>Sordariales</taxon>
        <taxon>Naviculisporaceae</taxon>
        <taxon>Rhypophila</taxon>
    </lineage>
</organism>
<dbReference type="EMBL" id="MU858446">
    <property type="protein sequence ID" value="KAK4206301.1"/>
    <property type="molecule type" value="Genomic_DNA"/>
</dbReference>
<feature type="signal peptide" evidence="1">
    <location>
        <begin position="1"/>
        <end position="18"/>
    </location>
</feature>
<accession>A0AAN7AYN8</accession>
<sequence>MKFTIISVLSVLLVAVQAQEAQWYVSSKNITCKGHDDGHIACEAGHINNAPEVALDHSPAVKGRSPSPLDKRVTCNIDGVTQGLACFTHCFAIGYCNSHCDSNNICHCTCLDKTAWWNPIVCSKTSCA</sequence>
<gene>
    <name evidence="2" type="ORF">QBC37DRAFT_435146</name>
</gene>